<feature type="domain" description="FAD-binding" evidence="7">
    <location>
        <begin position="27"/>
        <end position="396"/>
    </location>
</feature>
<keyword evidence="4" id="KW-0560">Oxidoreductase</keyword>
<dbReference type="GO" id="GO:0004497">
    <property type="term" value="F:monooxygenase activity"/>
    <property type="evidence" value="ECO:0007669"/>
    <property type="project" value="UniProtKB-KW"/>
</dbReference>
<sequence length="484" mass="53859">MTVTSRTDQTPRHDPHLNNGRTPGVRLRVVVVGCGLGGLACAFSLQKAGHDVVILETARSIGEIGAGIQVTPNLSRILIRWGLRDKLNKLAVVPEAIVFRRYKTGAKVGGSVWGSKMERDHGSPYYHVHVSILRSNSNILLTGGFQRADLHRMLYELAQQAGVTIRLASTVKSIDPSAPSLILSNGETIHCDLIVGADGVKSTIREVVVGGPDKPRPTGDAAYRAIIPAEKMRGDPELEALLENPEMTAWMGPGRHIMAYCIRGRNEYNMVLIHPDGRDGSAPAVESWTAEGSIEEMRRDFSGWEPRIQKLIHLIPSTLKWMLADREPLEKWVHDSGKVVLLGDSCHPMLPYRAQGAAMAVEDAVVLGGLLSGVGRLDDLPRLLREYQDLRLPRTAESQKSARLNQFIFHLPDGPEQLARDGDMSQAMEWEQAWLSREKGKNGVLKEERIWAGNMNQWADQTKNKLQFGYDAFEAVEEWWRQNR</sequence>
<dbReference type="PRINTS" id="PR00420">
    <property type="entry name" value="RNGMNOXGNASE"/>
</dbReference>
<dbReference type="PANTHER" id="PTHR13789:SF147">
    <property type="entry name" value="PUTATIVE (AFU_ORTHOLOGUE AFUA_2G01950)-RELATED"/>
    <property type="match status" value="1"/>
</dbReference>
<accession>A0A8H3E5K4</accession>
<dbReference type="PANTHER" id="PTHR13789">
    <property type="entry name" value="MONOOXYGENASE"/>
    <property type="match status" value="1"/>
</dbReference>
<organism evidence="8 9">
    <name type="scientific">Rhizoctonia solani</name>
    <dbReference type="NCBI Taxonomy" id="456999"/>
    <lineage>
        <taxon>Eukaryota</taxon>
        <taxon>Fungi</taxon>
        <taxon>Dikarya</taxon>
        <taxon>Basidiomycota</taxon>
        <taxon>Agaricomycotina</taxon>
        <taxon>Agaricomycetes</taxon>
        <taxon>Cantharellales</taxon>
        <taxon>Ceratobasidiaceae</taxon>
        <taxon>Rhizoctonia</taxon>
    </lineage>
</organism>
<dbReference type="Pfam" id="PF01494">
    <property type="entry name" value="FAD_binding_3"/>
    <property type="match status" value="1"/>
</dbReference>
<keyword evidence="5" id="KW-0503">Monooxygenase</keyword>
<evidence type="ECO:0000313" key="8">
    <source>
        <dbReference type="EMBL" id="CAE7183515.1"/>
    </source>
</evidence>
<dbReference type="GO" id="GO:0071949">
    <property type="term" value="F:FAD binding"/>
    <property type="evidence" value="ECO:0007669"/>
    <property type="project" value="InterPro"/>
</dbReference>
<reference evidence="8" key="1">
    <citation type="submission" date="2021-01" db="EMBL/GenBank/DDBJ databases">
        <authorList>
            <person name="Kaushik A."/>
        </authorList>
    </citation>
    <scope>NUCLEOTIDE SEQUENCE</scope>
    <source>
        <strain evidence="8">AG5</strain>
    </source>
</reference>
<keyword evidence="3" id="KW-0274">FAD</keyword>
<evidence type="ECO:0000256" key="3">
    <source>
        <dbReference type="ARBA" id="ARBA00022827"/>
    </source>
</evidence>
<evidence type="ECO:0000256" key="4">
    <source>
        <dbReference type="ARBA" id="ARBA00023002"/>
    </source>
</evidence>
<dbReference type="FunFam" id="3.50.50.60:FF:000115">
    <property type="entry name" value="Salicylate hydroxylase, putative"/>
    <property type="match status" value="1"/>
</dbReference>
<dbReference type="Gene3D" id="3.50.50.60">
    <property type="entry name" value="FAD/NAD(P)-binding domain"/>
    <property type="match status" value="1"/>
</dbReference>
<keyword evidence="2" id="KW-0285">Flavoprotein</keyword>
<evidence type="ECO:0000256" key="2">
    <source>
        <dbReference type="ARBA" id="ARBA00022630"/>
    </source>
</evidence>
<evidence type="ECO:0000256" key="1">
    <source>
        <dbReference type="ARBA" id="ARBA00007992"/>
    </source>
</evidence>
<dbReference type="InterPro" id="IPR002938">
    <property type="entry name" value="FAD-bd"/>
</dbReference>
<proteinExistence type="inferred from homology"/>
<feature type="region of interest" description="Disordered" evidence="6">
    <location>
        <begin position="1"/>
        <end position="21"/>
    </location>
</feature>
<dbReference type="InterPro" id="IPR050493">
    <property type="entry name" value="FAD-dep_Monooxygenase_BioMet"/>
</dbReference>
<dbReference type="InterPro" id="IPR036188">
    <property type="entry name" value="FAD/NAD-bd_sf"/>
</dbReference>
<comment type="caution">
    <text evidence="8">The sequence shown here is derived from an EMBL/GenBank/DDBJ whole genome shotgun (WGS) entry which is preliminary data.</text>
</comment>
<dbReference type="EMBL" id="CAJNJQ010002730">
    <property type="protein sequence ID" value="CAE7183515.1"/>
    <property type="molecule type" value="Genomic_DNA"/>
</dbReference>
<protein>
    <recommendedName>
        <fullName evidence="7">FAD-binding domain-containing protein</fullName>
    </recommendedName>
</protein>
<evidence type="ECO:0000256" key="6">
    <source>
        <dbReference type="SAM" id="MobiDB-lite"/>
    </source>
</evidence>
<dbReference type="AlphaFoldDB" id="A0A8H3E5K4"/>
<dbReference type="SUPFAM" id="SSF54373">
    <property type="entry name" value="FAD-linked reductases, C-terminal domain"/>
    <property type="match status" value="1"/>
</dbReference>
<evidence type="ECO:0000259" key="7">
    <source>
        <dbReference type="Pfam" id="PF01494"/>
    </source>
</evidence>
<evidence type="ECO:0000313" key="9">
    <source>
        <dbReference type="Proteomes" id="UP000663827"/>
    </source>
</evidence>
<dbReference type="SUPFAM" id="SSF51905">
    <property type="entry name" value="FAD/NAD(P)-binding domain"/>
    <property type="match status" value="1"/>
</dbReference>
<gene>
    <name evidence="8" type="ORF">RDB_LOCUS119855</name>
</gene>
<name>A0A8H3E5K4_9AGAM</name>
<comment type="similarity">
    <text evidence="1">Belongs to the paxM FAD-dependent monooxygenase family.</text>
</comment>
<evidence type="ECO:0000256" key="5">
    <source>
        <dbReference type="ARBA" id="ARBA00023033"/>
    </source>
</evidence>
<dbReference type="Proteomes" id="UP000663827">
    <property type="component" value="Unassembled WGS sequence"/>
</dbReference>